<dbReference type="Gene3D" id="3.40.390.10">
    <property type="entry name" value="Collagenase (Catalytic Domain)"/>
    <property type="match status" value="1"/>
</dbReference>
<dbReference type="RefSeq" id="WP_381505909.1">
    <property type="nucleotide sequence ID" value="NZ_JBHUOM010000023.1"/>
</dbReference>
<comment type="caution">
    <text evidence="2">The sequence shown here is derived from an EMBL/GenBank/DDBJ whole genome shotgun (WGS) entry which is preliminary data.</text>
</comment>
<dbReference type="SUPFAM" id="SSF55486">
    <property type="entry name" value="Metalloproteases ('zincins'), catalytic domain"/>
    <property type="match status" value="1"/>
</dbReference>
<proteinExistence type="predicted"/>
<dbReference type="EMBL" id="JBHUOM010000023">
    <property type="protein sequence ID" value="MFD2936785.1"/>
    <property type="molecule type" value="Genomic_DNA"/>
</dbReference>
<dbReference type="InterPro" id="IPR024079">
    <property type="entry name" value="MetalloPept_cat_dom_sf"/>
</dbReference>
<reference evidence="3" key="1">
    <citation type="journal article" date="2019" name="Int. J. Syst. Evol. Microbiol.">
        <title>The Global Catalogue of Microorganisms (GCM) 10K type strain sequencing project: providing services to taxonomists for standard genome sequencing and annotation.</title>
        <authorList>
            <consortium name="The Broad Institute Genomics Platform"/>
            <consortium name="The Broad Institute Genome Sequencing Center for Infectious Disease"/>
            <person name="Wu L."/>
            <person name="Ma J."/>
        </authorList>
    </citation>
    <scope>NUCLEOTIDE SEQUENCE [LARGE SCALE GENOMIC DNA]</scope>
    <source>
        <strain evidence="3">KCTC 52490</strain>
    </source>
</reference>
<name>A0ABW6ARD4_9BACT</name>
<dbReference type="Proteomes" id="UP001597512">
    <property type="component" value="Unassembled WGS sequence"/>
</dbReference>
<evidence type="ECO:0000256" key="1">
    <source>
        <dbReference type="SAM" id="MobiDB-lite"/>
    </source>
</evidence>
<evidence type="ECO:0000313" key="3">
    <source>
        <dbReference type="Proteomes" id="UP001597512"/>
    </source>
</evidence>
<accession>A0ABW6ARD4</accession>
<keyword evidence="3" id="KW-1185">Reference proteome</keyword>
<evidence type="ECO:0008006" key="4">
    <source>
        <dbReference type="Google" id="ProtNLM"/>
    </source>
</evidence>
<protein>
    <recommendedName>
        <fullName evidence="4">Peptidase metallopeptidase domain-containing protein</fullName>
    </recommendedName>
</protein>
<organism evidence="2 3">
    <name type="scientific">Spirosoma flavum</name>
    <dbReference type="NCBI Taxonomy" id="2048557"/>
    <lineage>
        <taxon>Bacteria</taxon>
        <taxon>Pseudomonadati</taxon>
        <taxon>Bacteroidota</taxon>
        <taxon>Cytophagia</taxon>
        <taxon>Cytophagales</taxon>
        <taxon>Cytophagaceae</taxon>
        <taxon>Spirosoma</taxon>
    </lineage>
</organism>
<evidence type="ECO:0000313" key="2">
    <source>
        <dbReference type="EMBL" id="MFD2936785.1"/>
    </source>
</evidence>
<feature type="region of interest" description="Disordered" evidence="1">
    <location>
        <begin position="311"/>
        <end position="344"/>
    </location>
</feature>
<gene>
    <name evidence="2" type="ORF">ACFS25_23590</name>
</gene>
<sequence>MLSIFLPHQIVPQSIYRLGITYMDIITSAKGKRWDSILEPVMPYGSLLRLTLQIRLELVRIEPDSHSFDAFSYIHNGILRNQFGTVNLQTWSDGEWTSFRQRFASTIERFWNHKLVLMPTQPWYAYSDPWSVNRIDPSRIGCSLSIQVVDTPAGNPVHFRFGCVKTSDSFRSYASPEWRSGMLSQVDLNQQPSWRSISFKDHFHMVRFQQITAVHEIGHVLMLNHPRGPGGEEWAYGTTYEEHSSIMGAGDVVSATMARPWQQTLDKHLVRQTNADRKLQFSGVLDSNVLDHSWASVNLLAFSKKTLAEMPESNPGHNGLPSIETSTPKGPAGVDWKHLPFTQH</sequence>